<accession>A0AB39VXA0</accession>
<reference evidence="2" key="1">
    <citation type="submission" date="2024-07" db="EMBL/GenBank/DDBJ databases">
        <authorList>
            <person name="Biller S.J."/>
        </authorList>
    </citation>
    <scope>NUCLEOTIDE SEQUENCE</scope>
    <source>
        <strain evidence="2">WC2420</strain>
    </source>
</reference>
<protein>
    <submittedName>
        <fullName evidence="2">Inner membrane protein YbjM</fullName>
    </submittedName>
</protein>
<feature type="transmembrane region" description="Helical" evidence="1">
    <location>
        <begin position="62"/>
        <end position="82"/>
    </location>
</feature>
<dbReference type="AlphaFoldDB" id="A0AB39VXA0"/>
<dbReference type="InterPro" id="IPR020368">
    <property type="entry name" value="Uncharacterised_YbjM"/>
</dbReference>
<proteinExistence type="predicted"/>
<evidence type="ECO:0000313" key="2">
    <source>
        <dbReference type="EMBL" id="XDU74478.1"/>
    </source>
</evidence>
<dbReference type="EMBL" id="CP165628">
    <property type="protein sequence ID" value="XDU74478.1"/>
    <property type="molecule type" value="Genomic_DNA"/>
</dbReference>
<feature type="transmembrane region" description="Helical" evidence="1">
    <location>
        <begin position="34"/>
        <end position="55"/>
    </location>
</feature>
<dbReference type="RefSeq" id="WP_369790646.1">
    <property type="nucleotide sequence ID" value="NZ_CP165628.1"/>
</dbReference>
<gene>
    <name evidence="2" type="primary">ybjM</name>
    <name evidence="2" type="ORF">AB3G37_10535</name>
</gene>
<evidence type="ECO:0000256" key="1">
    <source>
        <dbReference type="SAM" id="Phobius"/>
    </source>
</evidence>
<keyword evidence="1" id="KW-0812">Transmembrane</keyword>
<feature type="transmembrane region" description="Helical" evidence="1">
    <location>
        <begin position="94"/>
        <end position="116"/>
    </location>
</feature>
<organism evidence="2">
    <name type="scientific">Rouxiella sp. WC2420</name>
    <dbReference type="NCBI Taxonomy" id="3234145"/>
    <lineage>
        <taxon>Bacteria</taxon>
        <taxon>Pseudomonadati</taxon>
        <taxon>Pseudomonadota</taxon>
        <taxon>Gammaproteobacteria</taxon>
        <taxon>Enterobacterales</taxon>
        <taxon>Yersiniaceae</taxon>
        <taxon>Rouxiella</taxon>
    </lineage>
</organism>
<name>A0AB39VXA0_9GAMM</name>
<keyword evidence="1" id="KW-1133">Transmembrane helix</keyword>
<feature type="transmembrane region" description="Helical" evidence="1">
    <location>
        <begin position="7"/>
        <end position="28"/>
    </location>
</feature>
<sequence length="127" mass="14732">MKRYLPLLYGTINAILFIIVFISLKGHVVTVNRIIPQSDLCMLLYLLPGMIACLLSRGENFIALLLGAIISVPVCLLIRHYFMLEIRSNWQEIAYLISAVFWSMLGVMFVLLYQVWGKQSRRQKRRI</sequence>
<keyword evidence="1" id="KW-0472">Membrane</keyword>
<dbReference type="GO" id="GO:0016020">
    <property type="term" value="C:membrane"/>
    <property type="evidence" value="ECO:0007669"/>
    <property type="project" value="InterPro"/>
</dbReference>
<dbReference type="Pfam" id="PF11045">
    <property type="entry name" value="YbjM"/>
    <property type="match status" value="1"/>
</dbReference>